<evidence type="ECO:0000256" key="4">
    <source>
        <dbReference type="ARBA" id="ARBA00022777"/>
    </source>
</evidence>
<evidence type="ECO:0000256" key="1">
    <source>
        <dbReference type="ARBA" id="ARBA00012513"/>
    </source>
</evidence>
<keyword evidence="2" id="KW-0808">Transferase</keyword>
<dbReference type="SMART" id="SM00220">
    <property type="entry name" value="S_TKc"/>
    <property type="match status" value="1"/>
</dbReference>
<dbReference type="SUPFAM" id="SSF56112">
    <property type="entry name" value="Protein kinase-like (PK-like)"/>
    <property type="match status" value="1"/>
</dbReference>
<proteinExistence type="predicted"/>
<keyword evidence="4" id="KW-0418">Kinase</keyword>
<dbReference type="Gene3D" id="1.10.510.10">
    <property type="entry name" value="Transferase(Phosphotransferase) domain 1"/>
    <property type="match status" value="1"/>
</dbReference>
<reference evidence="8 9" key="1">
    <citation type="submission" date="2020-08" db="EMBL/GenBank/DDBJ databases">
        <authorList>
            <person name="Hejnol A."/>
        </authorList>
    </citation>
    <scope>NUCLEOTIDE SEQUENCE [LARGE SCALE GENOMIC DNA]</scope>
</reference>
<evidence type="ECO:0000313" key="8">
    <source>
        <dbReference type="EMBL" id="CAD5125415.1"/>
    </source>
</evidence>
<dbReference type="InterPro" id="IPR050660">
    <property type="entry name" value="NEK_Ser/Thr_kinase"/>
</dbReference>
<dbReference type="Pfam" id="PF00069">
    <property type="entry name" value="Pkinase"/>
    <property type="match status" value="1"/>
</dbReference>
<gene>
    <name evidence="8" type="ORF">DGYR_LOCUS12792</name>
</gene>
<dbReference type="OrthoDB" id="193931at2759"/>
<evidence type="ECO:0000256" key="3">
    <source>
        <dbReference type="ARBA" id="ARBA00022741"/>
    </source>
</evidence>
<organism evidence="8 9">
    <name type="scientific">Dimorphilus gyrociliatus</name>
    <dbReference type="NCBI Taxonomy" id="2664684"/>
    <lineage>
        <taxon>Eukaryota</taxon>
        <taxon>Metazoa</taxon>
        <taxon>Spiralia</taxon>
        <taxon>Lophotrochozoa</taxon>
        <taxon>Annelida</taxon>
        <taxon>Polychaeta</taxon>
        <taxon>Polychaeta incertae sedis</taxon>
        <taxon>Dinophilidae</taxon>
        <taxon>Dimorphilus</taxon>
    </lineage>
</organism>
<dbReference type="InterPro" id="IPR011009">
    <property type="entry name" value="Kinase-like_dom_sf"/>
</dbReference>
<dbReference type="GO" id="GO:0004674">
    <property type="term" value="F:protein serine/threonine kinase activity"/>
    <property type="evidence" value="ECO:0007669"/>
    <property type="project" value="UniProtKB-EC"/>
</dbReference>
<evidence type="ECO:0000259" key="7">
    <source>
        <dbReference type="PROSITE" id="PS50011"/>
    </source>
</evidence>
<name>A0A7I8WB92_9ANNE</name>
<keyword evidence="3" id="KW-0547">Nucleotide-binding</keyword>
<dbReference type="PROSITE" id="PS50011">
    <property type="entry name" value="PROTEIN_KINASE_DOM"/>
    <property type="match status" value="1"/>
</dbReference>
<dbReference type="InterPro" id="IPR000719">
    <property type="entry name" value="Prot_kinase_dom"/>
</dbReference>
<feature type="region of interest" description="Disordered" evidence="6">
    <location>
        <begin position="1"/>
        <end position="20"/>
    </location>
</feature>
<dbReference type="PANTHER" id="PTHR43671">
    <property type="entry name" value="SERINE/THREONINE-PROTEIN KINASE NEK"/>
    <property type="match status" value="1"/>
</dbReference>
<accession>A0A7I8WB92</accession>
<evidence type="ECO:0000313" key="9">
    <source>
        <dbReference type="Proteomes" id="UP000549394"/>
    </source>
</evidence>
<dbReference type="AlphaFoldDB" id="A0A7I8WB92"/>
<dbReference type="PANTHER" id="PTHR43671:SF13">
    <property type="entry name" value="SERINE_THREONINE-PROTEIN KINASE NEK2"/>
    <property type="match status" value="1"/>
</dbReference>
<evidence type="ECO:0000256" key="6">
    <source>
        <dbReference type="SAM" id="MobiDB-lite"/>
    </source>
</evidence>
<keyword evidence="5" id="KW-0067">ATP-binding</keyword>
<dbReference type="EMBL" id="CAJFCJ010000026">
    <property type="protein sequence ID" value="CAD5125415.1"/>
    <property type="molecule type" value="Genomic_DNA"/>
</dbReference>
<keyword evidence="9" id="KW-1185">Reference proteome</keyword>
<dbReference type="GO" id="GO:0005524">
    <property type="term" value="F:ATP binding"/>
    <property type="evidence" value="ECO:0007669"/>
    <property type="project" value="UniProtKB-KW"/>
</dbReference>
<feature type="compositionally biased region" description="Basic residues" evidence="6">
    <location>
        <begin position="1"/>
        <end position="10"/>
    </location>
</feature>
<sequence>MGRTRRKRGKKAVDENKENGNGVKKRVVVHKCPSCMRTSQSVCNIINHLKHHEIKDKYSTDDQVLLPYILLTAGYELKGKLNIGTLSKVLEVAHNGKNYVVKSLKRGNPFEFEILNSCFTNYTIQILDVLLEGDDMYALFDSCDFNLRLMLNNWKLKVPFRKYIINEIFMAIKFLHDKEIVHGDITIDHILIKDGHVKLTGFKHSFYKTSSNFDIGTDGYKAPEILRKKRKHLDKKIDLWSIGVCVFNCTNLRHPFYDVDPFVKFNEEEKQLIRNLKISEEFGDDLAKQFKSLMQISPSKRAITYIV</sequence>
<dbReference type="Proteomes" id="UP000549394">
    <property type="component" value="Unassembled WGS sequence"/>
</dbReference>
<evidence type="ECO:0000256" key="5">
    <source>
        <dbReference type="ARBA" id="ARBA00022840"/>
    </source>
</evidence>
<protein>
    <recommendedName>
        <fullName evidence="1">non-specific serine/threonine protein kinase</fullName>
        <ecNumber evidence="1">2.7.11.1</ecNumber>
    </recommendedName>
</protein>
<dbReference type="EC" id="2.7.11.1" evidence="1"/>
<evidence type="ECO:0000256" key="2">
    <source>
        <dbReference type="ARBA" id="ARBA00022679"/>
    </source>
</evidence>
<feature type="domain" description="Protein kinase" evidence="7">
    <location>
        <begin position="75"/>
        <end position="307"/>
    </location>
</feature>
<comment type="caution">
    <text evidence="8">The sequence shown here is derived from an EMBL/GenBank/DDBJ whole genome shotgun (WGS) entry which is preliminary data.</text>
</comment>